<dbReference type="InterPro" id="IPR000847">
    <property type="entry name" value="LysR_HTH_N"/>
</dbReference>
<dbReference type="InterPro" id="IPR036390">
    <property type="entry name" value="WH_DNA-bd_sf"/>
</dbReference>
<dbReference type="PANTHER" id="PTHR30579:SF2">
    <property type="entry name" value="HTH-TYPE TRANSCRIPTIONAL REGULATOR ARGP"/>
    <property type="match status" value="1"/>
</dbReference>
<dbReference type="PROSITE" id="PS50931">
    <property type="entry name" value="HTH_LYSR"/>
    <property type="match status" value="1"/>
</dbReference>
<comment type="similarity">
    <text evidence="1">Belongs to the LysR transcriptional regulatory family.</text>
</comment>
<keyword evidence="5" id="KW-0804">Transcription</keyword>
<reference evidence="9" key="1">
    <citation type="journal article" date="2019" name="Int. J. Syst. Evol. Microbiol.">
        <title>The Global Catalogue of Microorganisms (GCM) 10K type strain sequencing project: providing services to taxonomists for standard genome sequencing and annotation.</title>
        <authorList>
            <consortium name="The Broad Institute Genomics Platform"/>
            <consortium name="The Broad Institute Genome Sequencing Center for Infectious Disease"/>
            <person name="Wu L."/>
            <person name="Ma J."/>
        </authorList>
    </citation>
    <scope>NUCLEOTIDE SEQUENCE [LARGE SCALE GENOMIC DNA]</scope>
    <source>
        <strain evidence="9">CGMCC 1.15480</strain>
    </source>
</reference>
<protein>
    <submittedName>
        <fullName evidence="8">Transcriptional regulator ArgP</fullName>
    </submittedName>
</protein>
<evidence type="ECO:0000256" key="5">
    <source>
        <dbReference type="ARBA" id="ARBA00023163"/>
    </source>
</evidence>
<feature type="domain" description="HTH lysR-type" evidence="7">
    <location>
        <begin position="64"/>
        <end position="120"/>
    </location>
</feature>
<dbReference type="InterPro" id="IPR017685">
    <property type="entry name" value="ArgP"/>
</dbReference>
<feature type="region of interest" description="Disordered" evidence="6">
    <location>
        <begin position="1"/>
        <end position="37"/>
    </location>
</feature>
<dbReference type="InterPro" id="IPR005119">
    <property type="entry name" value="LysR_subst-bd"/>
</dbReference>
<dbReference type="SUPFAM" id="SSF53850">
    <property type="entry name" value="Periplasmic binding protein-like II"/>
    <property type="match status" value="1"/>
</dbReference>
<name>A0ABQ1PJ08_9MICC</name>
<dbReference type="InterPro" id="IPR036388">
    <property type="entry name" value="WH-like_DNA-bd_sf"/>
</dbReference>
<keyword evidence="9" id="KW-1185">Reference proteome</keyword>
<proteinExistence type="inferred from homology"/>
<evidence type="ECO:0000256" key="3">
    <source>
        <dbReference type="ARBA" id="ARBA00023125"/>
    </source>
</evidence>
<evidence type="ECO:0000256" key="1">
    <source>
        <dbReference type="ARBA" id="ARBA00009437"/>
    </source>
</evidence>
<accession>A0ABQ1PJ08</accession>
<keyword evidence="2" id="KW-0805">Transcription regulation</keyword>
<dbReference type="EMBL" id="BMJI01000021">
    <property type="protein sequence ID" value="GGC98119.1"/>
    <property type="molecule type" value="Genomic_DNA"/>
</dbReference>
<dbReference type="Pfam" id="PF03466">
    <property type="entry name" value="LysR_substrate"/>
    <property type="match status" value="1"/>
</dbReference>
<dbReference type="SUPFAM" id="SSF46785">
    <property type="entry name" value="Winged helix' DNA-binding domain"/>
    <property type="match status" value="1"/>
</dbReference>
<dbReference type="Gene3D" id="1.10.10.10">
    <property type="entry name" value="Winged helix-like DNA-binding domain superfamily/Winged helix DNA-binding domain"/>
    <property type="match status" value="1"/>
</dbReference>
<gene>
    <name evidence="8" type="primary">iciA</name>
    <name evidence="8" type="ORF">GCM10011512_26330</name>
</gene>
<evidence type="ECO:0000259" key="7">
    <source>
        <dbReference type="PROSITE" id="PS50931"/>
    </source>
</evidence>
<sequence length="379" mass="39765">MLASDALAQDERVLGADGDDETEAGAESGEGGGESEGHAATLTIHYDENHLRILQEHESCFMNLSTDQLTALVAVVDEGSFDGAAAVLHLTPSAVSQRIRALEESLGQVVVRRSRPVQPTDAGRTVLRTARQVLHLQHDLAADLGGGAGGTSGEGGAARPTATVSVAVNSDSLATWFMPALESLQGWGDVAVELHRDDELRSADLLRDGRVMAAVAATPVRVQGCSVTPLGALRYLPVSSPGFASRWFDGGATPALLRRAPVLDFDRDDSLQRRFAASVAAASGDESAVGDAPGSAPRSYVPSSREYADAIRLGIGWGLVPTDQLDDGLVALDVGPGHLDVPLYWLRWTLDSPVLAALTDAVHAAARARLRPLPASVIR</sequence>
<dbReference type="Pfam" id="PF00126">
    <property type="entry name" value="HTH_1"/>
    <property type="match status" value="1"/>
</dbReference>
<dbReference type="Gene3D" id="3.40.190.290">
    <property type="match status" value="1"/>
</dbReference>
<keyword evidence="3" id="KW-0238">DNA-binding</keyword>
<evidence type="ECO:0000313" key="8">
    <source>
        <dbReference type="EMBL" id="GGC98119.1"/>
    </source>
</evidence>
<dbReference type="Proteomes" id="UP000597761">
    <property type="component" value="Unassembled WGS sequence"/>
</dbReference>
<evidence type="ECO:0000256" key="6">
    <source>
        <dbReference type="SAM" id="MobiDB-lite"/>
    </source>
</evidence>
<dbReference type="PANTHER" id="PTHR30579">
    <property type="entry name" value="TRANSCRIPTIONAL REGULATOR"/>
    <property type="match status" value="1"/>
</dbReference>
<organism evidence="8 9">
    <name type="scientific">Tersicoccus solisilvae</name>
    <dbReference type="NCBI Taxonomy" id="1882339"/>
    <lineage>
        <taxon>Bacteria</taxon>
        <taxon>Bacillati</taxon>
        <taxon>Actinomycetota</taxon>
        <taxon>Actinomycetes</taxon>
        <taxon>Micrococcales</taxon>
        <taxon>Micrococcaceae</taxon>
        <taxon>Tersicoccus</taxon>
    </lineage>
</organism>
<keyword evidence="4" id="KW-0010">Activator</keyword>
<evidence type="ECO:0000256" key="2">
    <source>
        <dbReference type="ARBA" id="ARBA00023015"/>
    </source>
</evidence>
<dbReference type="NCBIfam" id="TIGR03298">
    <property type="entry name" value="argP"/>
    <property type="match status" value="1"/>
</dbReference>
<evidence type="ECO:0000313" key="9">
    <source>
        <dbReference type="Proteomes" id="UP000597761"/>
    </source>
</evidence>
<dbReference type="InterPro" id="IPR050176">
    <property type="entry name" value="LTTR"/>
</dbReference>
<dbReference type="NCBIfam" id="NF002964">
    <property type="entry name" value="PRK03635.1"/>
    <property type="match status" value="1"/>
</dbReference>
<evidence type="ECO:0000256" key="4">
    <source>
        <dbReference type="ARBA" id="ARBA00023159"/>
    </source>
</evidence>
<comment type="caution">
    <text evidence="8">The sequence shown here is derived from an EMBL/GenBank/DDBJ whole genome shotgun (WGS) entry which is preliminary data.</text>
</comment>